<feature type="compositionally biased region" description="Low complexity" evidence="1">
    <location>
        <begin position="23"/>
        <end position="48"/>
    </location>
</feature>
<dbReference type="AlphaFoldDB" id="A0ABD5VBC7"/>
<comment type="caution">
    <text evidence="2">The sequence shown here is derived from an EMBL/GenBank/DDBJ whole genome shotgun (WGS) entry which is preliminary data.</text>
</comment>
<accession>A0ABD5VBC7</accession>
<feature type="compositionally biased region" description="Acidic residues" evidence="1">
    <location>
        <begin position="12"/>
        <end position="22"/>
    </location>
</feature>
<proteinExistence type="predicted"/>
<reference evidence="2 3" key="1">
    <citation type="journal article" date="2019" name="Int. J. Syst. Evol. Microbiol.">
        <title>The Global Catalogue of Microorganisms (GCM) 10K type strain sequencing project: providing services to taxonomists for standard genome sequencing and annotation.</title>
        <authorList>
            <consortium name="The Broad Institute Genomics Platform"/>
            <consortium name="The Broad Institute Genome Sequencing Center for Infectious Disease"/>
            <person name="Wu L."/>
            <person name="Ma J."/>
        </authorList>
    </citation>
    <scope>NUCLEOTIDE SEQUENCE [LARGE SCALE GENOMIC DNA]</scope>
    <source>
        <strain evidence="2 3">CGMCC 1.3240</strain>
    </source>
</reference>
<keyword evidence="3" id="KW-1185">Reference proteome</keyword>
<feature type="region of interest" description="Disordered" evidence="1">
    <location>
        <begin position="1"/>
        <end position="50"/>
    </location>
</feature>
<organism evidence="2 3">
    <name type="scientific">Halalkalicoccus tibetensis</name>
    <dbReference type="NCBI Taxonomy" id="175632"/>
    <lineage>
        <taxon>Archaea</taxon>
        <taxon>Methanobacteriati</taxon>
        <taxon>Methanobacteriota</taxon>
        <taxon>Stenosarchaea group</taxon>
        <taxon>Halobacteria</taxon>
        <taxon>Halobacteriales</taxon>
        <taxon>Halococcaceae</taxon>
        <taxon>Halalkalicoccus</taxon>
    </lineage>
</organism>
<dbReference type="InterPro" id="IPR058276">
    <property type="entry name" value="DUF7970"/>
</dbReference>
<dbReference type="EMBL" id="JBHSXQ010000006">
    <property type="protein sequence ID" value="MFC6906877.1"/>
    <property type="molecule type" value="Genomic_DNA"/>
</dbReference>
<dbReference type="Pfam" id="PF25925">
    <property type="entry name" value="DUF7970"/>
    <property type="match status" value="1"/>
</dbReference>
<evidence type="ECO:0000313" key="2">
    <source>
        <dbReference type="EMBL" id="MFC6906877.1"/>
    </source>
</evidence>
<dbReference type="Proteomes" id="UP001596312">
    <property type="component" value="Unassembled WGS sequence"/>
</dbReference>
<sequence length="132" mass="14819">MTDSDPFADLGDTLEDSDEESVSAESSTAESQSSTSDSNQTNDSLTDTAFSYEAAQQRPFYARASTIDDFDSWLNYELERELNDRGYQNIVVREMTDALLRTVVEEDLVEDVAQRFESARNNATNTGSEQFE</sequence>
<evidence type="ECO:0008006" key="4">
    <source>
        <dbReference type="Google" id="ProtNLM"/>
    </source>
</evidence>
<protein>
    <recommendedName>
        <fullName evidence="4">CopG family transcriptional regulator</fullName>
    </recommendedName>
</protein>
<evidence type="ECO:0000313" key="3">
    <source>
        <dbReference type="Proteomes" id="UP001596312"/>
    </source>
</evidence>
<gene>
    <name evidence="2" type="ORF">ACFQGH_16915</name>
</gene>
<dbReference type="RefSeq" id="WP_340605459.1">
    <property type="nucleotide sequence ID" value="NZ_JBBMXV010000006.1"/>
</dbReference>
<name>A0ABD5VBC7_9EURY</name>
<evidence type="ECO:0000256" key="1">
    <source>
        <dbReference type="SAM" id="MobiDB-lite"/>
    </source>
</evidence>